<keyword evidence="1" id="KW-0472">Membrane</keyword>
<feature type="transmembrane region" description="Helical" evidence="1">
    <location>
        <begin position="12"/>
        <end position="36"/>
    </location>
</feature>
<organism evidence="2">
    <name type="scientific">Arion vulgaris</name>
    <dbReference type="NCBI Taxonomy" id="1028688"/>
    <lineage>
        <taxon>Eukaryota</taxon>
        <taxon>Metazoa</taxon>
        <taxon>Spiralia</taxon>
        <taxon>Lophotrochozoa</taxon>
        <taxon>Mollusca</taxon>
        <taxon>Gastropoda</taxon>
        <taxon>Heterobranchia</taxon>
        <taxon>Euthyneura</taxon>
        <taxon>Panpulmonata</taxon>
        <taxon>Eupulmonata</taxon>
        <taxon>Stylommatophora</taxon>
        <taxon>Helicina</taxon>
        <taxon>Arionoidea</taxon>
        <taxon>Arionidae</taxon>
        <taxon>Arion</taxon>
    </lineage>
</organism>
<reference evidence="2" key="1">
    <citation type="submission" date="2014-12" db="EMBL/GenBank/DDBJ databases">
        <title>Insight into the proteome of Arion vulgaris.</title>
        <authorList>
            <person name="Aradska J."/>
            <person name="Bulat T."/>
            <person name="Smidak R."/>
            <person name="Sarate P."/>
            <person name="Gangsoo J."/>
            <person name="Sialana F."/>
            <person name="Bilban M."/>
            <person name="Lubec G."/>
        </authorList>
    </citation>
    <scope>NUCLEOTIDE SEQUENCE</scope>
    <source>
        <tissue evidence="2">Skin</tissue>
    </source>
</reference>
<feature type="non-terminal residue" evidence="2">
    <location>
        <position position="57"/>
    </location>
</feature>
<dbReference type="AlphaFoldDB" id="A0A0B6Y008"/>
<name>A0A0B6Y008_9EUPU</name>
<accession>A0A0B6Y008</accession>
<protein>
    <submittedName>
        <fullName evidence="2">Uncharacterized protein</fullName>
    </submittedName>
</protein>
<proteinExistence type="predicted"/>
<evidence type="ECO:0000313" key="2">
    <source>
        <dbReference type="EMBL" id="CEK49131.1"/>
    </source>
</evidence>
<gene>
    <name evidence="2" type="primary">ORF6541</name>
</gene>
<keyword evidence="1" id="KW-1133">Transmembrane helix</keyword>
<dbReference type="EMBL" id="HACG01002266">
    <property type="protein sequence ID" value="CEK49131.1"/>
    <property type="molecule type" value="Transcribed_RNA"/>
</dbReference>
<keyword evidence="1" id="KW-0812">Transmembrane</keyword>
<sequence>MLFNFCTRDVYFLMDILFSMVDHAGVGWCRMLLILYREDKSRNIDQSKCASYRLRFV</sequence>
<evidence type="ECO:0000256" key="1">
    <source>
        <dbReference type="SAM" id="Phobius"/>
    </source>
</evidence>